<dbReference type="SUPFAM" id="SSF53474">
    <property type="entry name" value="alpha/beta-Hydrolases"/>
    <property type="match status" value="1"/>
</dbReference>
<sequence>MASSSLSPTSTSNNTVQPYRMGVSQKYLELTRQKLQLTRLPRDPRNAPQHIEHGVSKNDLEPLIDHWLESYDWRSQETFYNDTLPQFRVPINGTRLHFAHKKSQSPNALPLLFIHGWPESFITASKIIDALCDPIATPPRGDEDVQNFDVVVPSIPGFGFSDPIPEAANNMQATAEVFNTLMIGLGYHEYIVHGTGWGFNICRVLALTHPSNCIAVHTVNPDVLAPRSVFGYSPEEWLVPVTNDESSQNTPPMTPGSSQATYERPQTVAYALSDSPSGLLAHILDAIRPPSSLFSTHPPSQGGSPENWRIPTLGRSPASPQSYGGLQTGRSPRNPTSNSPQTLELNDLSSPWNPTAILNWTMLYWLPGPEVALRWLVNSSKLVKSLWQGHCSVPLGISYFHEPGVPGSPNAQTPPQWAEAYFRVAMLQRREGRVRFPAWERPAEVVMDLREFVGLLGMTSHGAAVTNGS</sequence>
<feature type="region of interest" description="Disordered" evidence="3">
    <location>
        <begin position="242"/>
        <end position="261"/>
    </location>
</feature>
<evidence type="ECO:0000256" key="3">
    <source>
        <dbReference type="SAM" id="MobiDB-lite"/>
    </source>
</evidence>
<evidence type="ECO:0000256" key="2">
    <source>
        <dbReference type="ARBA" id="ARBA00022801"/>
    </source>
</evidence>
<gene>
    <name evidence="5" type="ORF">LTR09_001866</name>
</gene>
<comment type="similarity">
    <text evidence="1">Belongs to the peptidase S33 family.</text>
</comment>
<dbReference type="PANTHER" id="PTHR21661">
    <property type="entry name" value="EPOXIDE HYDROLASE 1-RELATED"/>
    <property type="match status" value="1"/>
</dbReference>
<evidence type="ECO:0000259" key="4">
    <source>
        <dbReference type="Pfam" id="PF06441"/>
    </source>
</evidence>
<feature type="compositionally biased region" description="Polar residues" evidence="3">
    <location>
        <begin position="243"/>
        <end position="261"/>
    </location>
</feature>
<protein>
    <recommendedName>
        <fullName evidence="4">Epoxide hydrolase N-terminal domain-containing protein</fullName>
    </recommendedName>
</protein>
<dbReference type="EMBL" id="JAWDJX010000003">
    <property type="protein sequence ID" value="KAK3057682.1"/>
    <property type="molecule type" value="Genomic_DNA"/>
</dbReference>
<keyword evidence="2" id="KW-0378">Hydrolase</keyword>
<dbReference type="GO" id="GO:0004301">
    <property type="term" value="F:epoxide hydrolase activity"/>
    <property type="evidence" value="ECO:0007669"/>
    <property type="project" value="TreeGrafter"/>
</dbReference>
<dbReference type="PIRSF" id="PIRSF001112">
    <property type="entry name" value="Epoxide_hydrolase"/>
    <property type="match status" value="1"/>
</dbReference>
<dbReference type="InterPro" id="IPR010497">
    <property type="entry name" value="Epoxide_hydro_N"/>
</dbReference>
<feature type="domain" description="Epoxide hydrolase N-terminal" evidence="4">
    <location>
        <begin position="16"/>
        <end position="122"/>
    </location>
</feature>
<feature type="compositionally biased region" description="Polar residues" evidence="3">
    <location>
        <begin position="292"/>
        <end position="304"/>
    </location>
</feature>
<dbReference type="PANTHER" id="PTHR21661:SF71">
    <property type="entry name" value="EPOXIDE HYDROLASE N-TERMINAL DOMAIN-CONTAINING PROTEIN"/>
    <property type="match status" value="1"/>
</dbReference>
<dbReference type="InterPro" id="IPR029058">
    <property type="entry name" value="AB_hydrolase_fold"/>
</dbReference>
<dbReference type="Proteomes" id="UP001271007">
    <property type="component" value="Unassembled WGS sequence"/>
</dbReference>
<evidence type="ECO:0000313" key="6">
    <source>
        <dbReference type="Proteomes" id="UP001271007"/>
    </source>
</evidence>
<dbReference type="InterPro" id="IPR016292">
    <property type="entry name" value="Epoxide_hydrolase"/>
</dbReference>
<name>A0AAJ0GHI7_9PEZI</name>
<comment type="caution">
    <text evidence="5">The sequence shown here is derived from an EMBL/GenBank/DDBJ whole genome shotgun (WGS) entry which is preliminary data.</text>
</comment>
<dbReference type="AlphaFoldDB" id="A0AAJ0GHI7"/>
<keyword evidence="6" id="KW-1185">Reference proteome</keyword>
<accession>A0AAJ0GHI7</accession>
<feature type="region of interest" description="Disordered" evidence="3">
    <location>
        <begin position="292"/>
        <end position="348"/>
    </location>
</feature>
<organism evidence="5 6">
    <name type="scientific">Extremus antarcticus</name>
    <dbReference type="NCBI Taxonomy" id="702011"/>
    <lineage>
        <taxon>Eukaryota</taxon>
        <taxon>Fungi</taxon>
        <taxon>Dikarya</taxon>
        <taxon>Ascomycota</taxon>
        <taxon>Pezizomycotina</taxon>
        <taxon>Dothideomycetes</taxon>
        <taxon>Dothideomycetidae</taxon>
        <taxon>Mycosphaerellales</taxon>
        <taxon>Extremaceae</taxon>
        <taxon>Extremus</taxon>
    </lineage>
</organism>
<dbReference type="Gene3D" id="3.40.50.1820">
    <property type="entry name" value="alpha/beta hydrolase"/>
    <property type="match status" value="1"/>
</dbReference>
<evidence type="ECO:0000256" key="1">
    <source>
        <dbReference type="ARBA" id="ARBA00010088"/>
    </source>
</evidence>
<feature type="compositionally biased region" description="Polar residues" evidence="3">
    <location>
        <begin position="318"/>
        <end position="348"/>
    </location>
</feature>
<evidence type="ECO:0000313" key="5">
    <source>
        <dbReference type="EMBL" id="KAK3057682.1"/>
    </source>
</evidence>
<proteinExistence type="inferred from homology"/>
<dbReference type="GO" id="GO:0097176">
    <property type="term" value="P:epoxide metabolic process"/>
    <property type="evidence" value="ECO:0007669"/>
    <property type="project" value="TreeGrafter"/>
</dbReference>
<dbReference type="Pfam" id="PF06441">
    <property type="entry name" value="EHN"/>
    <property type="match status" value="1"/>
</dbReference>
<reference evidence="5" key="1">
    <citation type="submission" date="2023-04" db="EMBL/GenBank/DDBJ databases">
        <title>Black Yeasts Isolated from many extreme environments.</title>
        <authorList>
            <person name="Coleine C."/>
            <person name="Stajich J.E."/>
            <person name="Selbmann L."/>
        </authorList>
    </citation>
    <scope>NUCLEOTIDE SEQUENCE</scope>
    <source>
        <strain evidence="5">CCFEE 5312</strain>
    </source>
</reference>